<comment type="function">
    <text evidence="8">Catalyzes the reaction which results in unsaturation at C-7 in the B ring of sterols.</text>
</comment>
<sequence>MQLLTFLSIPVLLLSIPIYYLTFSPEIFFVFDPEALHNLTLPAIRAHGNNTAAIVSSIVSSLSTTHPVHVNLDEEWVFNNAGGAMGAMYIIHASLTEYLVIFGTALGTEGHSGRHTANDYFMILVGEELAYAPVGKGIYEPERYPPGTVNLMRRGQVKQYKMEEKCFALEYARGWIPGMLAFGFADTFTSTLDFYTLWRTVWITGREMVGNLMIGKI</sequence>
<dbReference type="GO" id="GO:0006696">
    <property type="term" value="P:ergosterol biosynthetic process"/>
    <property type="evidence" value="ECO:0007669"/>
    <property type="project" value="TreeGrafter"/>
</dbReference>
<comment type="similarity">
    <text evidence="2 8">Belongs to the ERG2 family.</text>
</comment>
<keyword evidence="4" id="KW-0256">Endoplasmic reticulum</keyword>
<comment type="caution">
    <text evidence="9">The sequence shown here is derived from an EMBL/GenBank/DDBJ whole genome shotgun (WGS) entry which is preliminary data.</text>
</comment>
<keyword evidence="3" id="KW-0812">Transmembrane</keyword>
<dbReference type="PANTHER" id="PTHR10868:SF1">
    <property type="entry name" value="SIGMA NON-OPIOID INTRACELLULAR RECEPTOR 1"/>
    <property type="match status" value="1"/>
</dbReference>
<dbReference type="PANTHER" id="PTHR10868">
    <property type="entry name" value="SIGMA 1-TYPE OPIOID RECEPTOR-RELATED"/>
    <property type="match status" value="1"/>
</dbReference>
<evidence type="ECO:0000256" key="7">
    <source>
        <dbReference type="ARBA" id="ARBA00029435"/>
    </source>
</evidence>
<keyword evidence="10" id="KW-1185">Reference proteome</keyword>
<evidence type="ECO:0000256" key="3">
    <source>
        <dbReference type="ARBA" id="ARBA00022692"/>
    </source>
</evidence>
<dbReference type="OrthoDB" id="347124at2759"/>
<comment type="subcellular location">
    <subcellularLocation>
        <location evidence="1">Endoplasmic reticulum membrane</location>
    </subcellularLocation>
</comment>
<protein>
    <recommendedName>
        <fullName evidence="8">C-8 sterol isomerase</fullName>
        <ecNumber evidence="8">5.-.-.-</ecNumber>
    </recommendedName>
    <alternativeName>
        <fullName evidence="8">Delta-8--delta-7 sterol isomerase</fullName>
    </alternativeName>
</protein>
<evidence type="ECO:0000313" key="9">
    <source>
        <dbReference type="EMBL" id="KAF2031547.1"/>
    </source>
</evidence>
<reference evidence="9" key="1">
    <citation type="journal article" date="2020" name="Stud. Mycol.">
        <title>101 Dothideomycetes genomes: a test case for predicting lifestyles and emergence of pathogens.</title>
        <authorList>
            <person name="Haridas S."/>
            <person name="Albert R."/>
            <person name="Binder M."/>
            <person name="Bloem J."/>
            <person name="Labutti K."/>
            <person name="Salamov A."/>
            <person name="Andreopoulos B."/>
            <person name="Baker S."/>
            <person name="Barry K."/>
            <person name="Bills G."/>
            <person name="Bluhm B."/>
            <person name="Cannon C."/>
            <person name="Castanera R."/>
            <person name="Culley D."/>
            <person name="Daum C."/>
            <person name="Ezra D."/>
            <person name="Gonzalez J."/>
            <person name="Henrissat B."/>
            <person name="Kuo A."/>
            <person name="Liang C."/>
            <person name="Lipzen A."/>
            <person name="Lutzoni F."/>
            <person name="Magnuson J."/>
            <person name="Mondo S."/>
            <person name="Nolan M."/>
            <person name="Ohm R."/>
            <person name="Pangilinan J."/>
            <person name="Park H.-J."/>
            <person name="Ramirez L."/>
            <person name="Alfaro M."/>
            <person name="Sun H."/>
            <person name="Tritt A."/>
            <person name="Yoshinaga Y."/>
            <person name="Zwiers L.-H."/>
            <person name="Turgeon B."/>
            <person name="Goodwin S."/>
            <person name="Spatafora J."/>
            <person name="Crous P."/>
            <person name="Grigoriev I."/>
        </authorList>
    </citation>
    <scope>NUCLEOTIDE SEQUENCE</scope>
    <source>
        <strain evidence="9">CBS 110217</strain>
    </source>
</reference>
<dbReference type="EMBL" id="ML978180">
    <property type="protein sequence ID" value="KAF2031547.1"/>
    <property type="molecule type" value="Genomic_DNA"/>
</dbReference>
<organism evidence="9 10">
    <name type="scientific">Setomelanomma holmii</name>
    <dbReference type="NCBI Taxonomy" id="210430"/>
    <lineage>
        <taxon>Eukaryota</taxon>
        <taxon>Fungi</taxon>
        <taxon>Dikarya</taxon>
        <taxon>Ascomycota</taxon>
        <taxon>Pezizomycotina</taxon>
        <taxon>Dothideomycetes</taxon>
        <taxon>Pleosporomycetidae</taxon>
        <taxon>Pleosporales</taxon>
        <taxon>Pleosporineae</taxon>
        <taxon>Phaeosphaeriaceae</taxon>
        <taxon>Setomelanomma</taxon>
    </lineage>
</organism>
<dbReference type="Pfam" id="PF04622">
    <property type="entry name" value="ERG2_Sigma1R"/>
    <property type="match status" value="1"/>
</dbReference>
<keyword evidence="9" id="KW-0675">Receptor</keyword>
<dbReference type="EC" id="5.-.-.-" evidence="8"/>
<evidence type="ECO:0000256" key="1">
    <source>
        <dbReference type="ARBA" id="ARBA00004586"/>
    </source>
</evidence>
<name>A0A9P4LPA8_9PLEO</name>
<evidence type="ECO:0000256" key="4">
    <source>
        <dbReference type="ARBA" id="ARBA00022824"/>
    </source>
</evidence>
<proteinExistence type="inferred from homology"/>
<accession>A0A9P4LPA8</accession>
<keyword evidence="6" id="KW-0472">Membrane</keyword>
<evidence type="ECO:0000256" key="2">
    <source>
        <dbReference type="ARBA" id="ARBA00007141"/>
    </source>
</evidence>
<keyword evidence="5" id="KW-1133">Transmembrane helix</keyword>
<comment type="pathway">
    <text evidence="7 8">Steroid metabolism; ergosterol biosynthesis.</text>
</comment>
<gene>
    <name evidence="9" type="ORF">EK21DRAFT_63141</name>
</gene>
<evidence type="ECO:0000313" key="10">
    <source>
        <dbReference type="Proteomes" id="UP000799777"/>
    </source>
</evidence>
<dbReference type="GO" id="GO:0005789">
    <property type="term" value="C:endoplasmic reticulum membrane"/>
    <property type="evidence" value="ECO:0007669"/>
    <property type="project" value="UniProtKB-SubCell"/>
</dbReference>
<dbReference type="InterPro" id="IPR006716">
    <property type="entry name" value="ERG2_sigma1_rcpt-like"/>
</dbReference>
<evidence type="ECO:0000256" key="6">
    <source>
        <dbReference type="ARBA" id="ARBA00023136"/>
    </source>
</evidence>
<evidence type="ECO:0000256" key="5">
    <source>
        <dbReference type="ARBA" id="ARBA00022989"/>
    </source>
</evidence>
<evidence type="ECO:0000256" key="8">
    <source>
        <dbReference type="RuleBase" id="RU368083"/>
    </source>
</evidence>
<dbReference type="Proteomes" id="UP000799777">
    <property type="component" value="Unassembled WGS sequence"/>
</dbReference>
<dbReference type="AlphaFoldDB" id="A0A9P4LPA8"/>